<dbReference type="PANTHER" id="PTHR42881">
    <property type="entry name" value="PROLYL ENDOPEPTIDASE"/>
    <property type="match status" value="1"/>
</dbReference>
<dbReference type="PRINTS" id="PR00862">
    <property type="entry name" value="PROLIGOPTASE"/>
</dbReference>
<name>A0ABZ2KFP5_9BACT</name>
<organism evidence="9 10">
    <name type="scientific">Pendulispora brunnea</name>
    <dbReference type="NCBI Taxonomy" id="2905690"/>
    <lineage>
        <taxon>Bacteria</taxon>
        <taxon>Pseudomonadati</taxon>
        <taxon>Myxococcota</taxon>
        <taxon>Myxococcia</taxon>
        <taxon>Myxococcales</taxon>
        <taxon>Sorangiineae</taxon>
        <taxon>Pendulisporaceae</taxon>
        <taxon>Pendulispora</taxon>
    </lineage>
</organism>
<evidence type="ECO:0000256" key="6">
    <source>
        <dbReference type="SAM" id="MobiDB-lite"/>
    </source>
</evidence>
<feature type="region of interest" description="Disordered" evidence="6">
    <location>
        <begin position="18"/>
        <end position="42"/>
    </location>
</feature>
<dbReference type="SUPFAM" id="SSF53474">
    <property type="entry name" value="alpha/beta-Hydrolases"/>
    <property type="match status" value="1"/>
</dbReference>
<feature type="domain" description="Peptidase S9A N-terminal" evidence="8">
    <location>
        <begin position="49"/>
        <end position="452"/>
    </location>
</feature>
<keyword evidence="5" id="KW-0720">Serine protease</keyword>
<dbReference type="RefSeq" id="WP_394846985.1">
    <property type="nucleotide sequence ID" value="NZ_CP089982.1"/>
</dbReference>
<comment type="catalytic activity">
    <reaction evidence="1">
        <text>Hydrolysis of Pro-|-Xaa &gt;&gt; Ala-|-Xaa in oligopeptides.</text>
        <dbReference type="EC" id="3.4.21.26"/>
    </reaction>
</comment>
<keyword evidence="4" id="KW-0378">Hydrolase</keyword>
<keyword evidence="3" id="KW-0645">Protease</keyword>
<evidence type="ECO:0000256" key="5">
    <source>
        <dbReference type="ARBA" id="ARBA00022825"/>
    </source>
</evidence>
<dbReference type="Gene3D" id="2.130.10.120">
    <property type="entry name" value="Prolyl oligopeptidase, N-terminal domain"/>
    <property type="match status" value="1"/>
</dbReference>
<sequence length="735" mass="78855">MRSSRVVPLVSVLLAACGGSPPPSSEPPPKAEPAPAPAAAAAKARLAYPPTAKKPETIEAGAISFEDDYAWLRDSADPAVTKWVDAQNDFTTANLRGYPHLDALRARFTSLTKRSKPTLTDIQGTTNGYYAMRRAPSAPQPAIVHVSSLEKPDAARVVIDPAVLDPSGQTSIDWFTVSRDGKRIALSLSKNGSEDGSLSIFETATGKLVDGPIPRVQYPTAGGSAAFSGDGKSIFHTRFPAPGERPPGEVHRYQQLYRHVLGTPIERDELVPLTGLTDIAELDLSRATETGTIVCRVAIGDGGDHRWFVGTPSAKGYTWSLLAEVGDGVTFVEASRDALFVVQQKNDSPGSVLRVPARTPKLAAGKLVVPAEERNISGISVSGDNLVVFDIIRANVRGRVFDLTGKLRGDAHFPARANVYPAAEANGSLYVNVISYSSPLSVQRLDAKSLELKKTPIFSESPVNFDDIEIIDEEARSRDGARIPVTILQVRGAKRSPETPVLLTGYGGYGISLTPKFDARNRVWFDQGGIVAIAHIRGGGDMGPAWHADGKLARKQNCFDDFIASADHLVSAGYTSRAKLAIIGRSNGGLLMGAVLAQRPDIARVAIVGVPILDMARYEAWPNGQFNVPEYGSMSDPAMAPKLLAYSPYQTVKPAAYPSVLVISGVTDGRVNPADARTFTAKLQAISTSDSPVLLRTWMDSGHGMGTNVFKRAEEDAQTYAFLFRELGVQYRAEK</sequence>
<dbReference type="InterPro" id="IPR051167">
    <property type="entry name" value="Prolyl_oligopep/macrocyclase"/>
</dbReference>
<dbReference type="PROSITE" id="PS51257">
    <property type="entry name" value="PROKAR_LIPOPROTEIN"/>
    <property type="match status" value="1"/>
</dbReference>
<dbReference type="Pfam" id="PF00326">
    <property type="entry name" value="Peptidase_S9"/>
    <property type="match status" value="1"/>
</dbReference>
<proteinExistence type="predicted"/>
<dbReference type="InterPro" id="IPR002470">
    <property type="entry name" value="Peptidase_S9A"/>
</dbReference>
<dbReference type="EMBL" id="CP089982">
    <property type="protein sequence ID" value="WXA96370.1"/>
    <property type="molecule type" value="Genomic_DNA"/>
</dbReference>
<evidence type="ECO:0000256" key="3">
    <source>
        <dbReference type="ARBA" id="ARBA00022670"/>
    </source>
</evidence>
<dbReference type="SUPFAM" id="SSF50993">
    <property type="entry name" value="Peptidase/esterase 'gauge' domain"/>
    <property type="match status" value="1"/>
</dbReference>
<dbReference type="EC" id="3.4.21.26" evidence="2"/>
<dbReference type="InterPro" id="IPR029058">
    <property type="entry name" value="AB_hydrolase_fold"/>
</dbReference>
<reference evidence="9 10" key="1">
    <citation type="submission" date="2021-12" db="EMBL/GenBank/DDBJ databases">
        <title>Discovery of the Pendulisporaceae a myxobacterial family with distinct sporulation behavior and unique specialized metabolism.</title>
        <authorList>
            <person name="Garcia R."/>
            <person name="Popoff A."/>
            <person name="Bader C.D."/>
            <person name="Loehr J."/>
            <person name="Walesch S."/>
            <person name="Walt C."/>
            <person name="Boldt J."/>
            <person name="Bunk B."/>
            <person name="Haeckl F.J.F.P.J."/>
            <person name="Gunesch A.P."/>
            <person name="Birkelbach J."/>
            <person name="Nuebel U."/>
            <person name="Pietschmann T."/>
            <person name="Bach T."/>
            <person name="Mueller R."/>
        </authorList>
    </citation>
    <scope>NUCLEOTIDE SEQUENCE [LARGE SCALE GENOMIC DNA]</scope>
    <source>
        <strain evidence="9 10">MSr12523</strain>
    </source>
</reference>
<gene>
    <name evidence="9" type="ORF">LZC95_05905</name>
</gene>
<feature type="compositionally biased region" description="Pro residues" evidence="6">
    <location>
        <begin position="20"/>
        <end position="36"/>
    </location>
</feature>
<evidence type="ECO:0000313" key="9">
    <source>
        <dbReference type="EMBL" id="WXA96370.1"/>
    </source>
</evidence>
<evidence type="ECO:0000256" key="2">
    <source>
        <dbReference type="ARBA" id="ARBA00011897"/>
    </source>
</evidence>
<dbReference type="InterPro" id="IPR001375">
    <property type="entry name" value="Peptidase_S9_cat"/>
</dbReference>
<evidence type="ECO:0000259" key="8">
    <source>
        <dbReference type="Pfam" id="PF02897"/>
    </source>
</evidence>
<dbReference type="InterPro" id="IPR023302">
    <property type="entry name" value="Pept_S9A_N"/>
</dbReference>
<evidence type="ECO:0000313" key="10">
    <source>
        <dbReference type="Proteomes" id="UP001379533"/>
    </source>
</evidence>
<evidence type="ECO:0000256" key="4">
    <source>
        <dbReference type="ARBA" id="ARBA00022801"/>
    </source>
</evidence>
<keyword evidence="10" id="KW-1185">Reference proteome</keyword>
<dbReference type="Gene3D" id="3.40.50.1820">
    <property type="entry name" value="alpha/beta hydrolase"/>
    <property type="match status" value="1"/>
</dbReference>
<feature type="domain" description="Peptidase S9 prolyl oligopeptidase catalytic" evidence="7">
    <location>
        <begin position="516"/>
        <end position="728"/>
    </location>
</feature>
<dbReference type="Pfam" id="PF02897">
    <property type="entry name" value="Peptidase_S9_N"/>
    <property type="match status" value="1"/>
</dbReference>
<protein>
    <recommendedName>
        <fullName evidence="2">prolyl oligopeptidase</fullName>
        <ecNumber evidence="2">3.4.21.26</ecNumber>
    </recommendedName>
</protein>
<evidence type="ECO:0000259" key="7">
    <source>
        <dbReference type="Pfam" id="PF00326"/>
    </source>
</evidence>
<dbReference type="PANTHER" id="PTHR42881:SF2">
    <property type="entry name" value="PROLYL ENDOPEPTIDASE"/>
    <property type="match status" value="1"/>
</dbReference>
<evidence type="ECO:0000256" key="1">
    <source>
        <dbReference type="ARBA" id="ARBA00001070"/>
    </source>
</evidence>
<accession>A0ABZ2KFP5</accession>
<dbReference type="Proteomes" id="UP001379533">
    <property type="component" value="Chromosome"/>
</dbReference>